<reference evidence="7" key="1">
    <citation type="submission" date="2022-10" db="EMBL/GenBank/DDBJ databases">
        <title>WGS of marine actinomycetes from Thailand.</title>
        <authorList>
            <person name="Thawai C."/>
        </authorList>
    </citation>
    <scope>NUCLEOTIDE SEQUENCE</scope>
    <source>
        <strain evidence="7">SW21</strain>
    </source>
</reference>
<dbReference type="RefSeq" id="WP_266062614.1">
    <property type="nucleotide sequence ID" value="NZ_JAPKFM010000016.1"/>
</dbReference>
<evidence type="ECO:0000313" key="8">
    <source>
        <dbReference type="Proteomes" id="UP001143347"/>
    </source>
</evidence>
<dbReference type="GO" id="GO:0070041">
    <property type="term" value="F:rRNA (uridine-C5-)-methyltransferase activity"/>
    <property type="evidence" value="ECO:0007669"/>
    <property type="project" value="TreeGrafter"/>
</dbReference>
<keyword evidence="8" id="KW-1185">Reference proteome</keyword>
<feature type="domain" description="TRAM" evidence="6">
    <location>
        <begin position="1"/>
        <end position="63"/>
    </location>
</feature>
<feature type="binding site" evidence="4">
    <location>
        <position position="263"/>
    </location>
    <ligand>
        <name>S-adenosyl-L-methionine</name>
        <dbReference type="ChEBI" id="CHEBI:59789"/>
    </ligand>
</feature>
<comment type="caution">
    <text evidence="4">Lacks conserved residue(s) required for the propagation of feature annotation.</text>
</comment>
<dbReference type="InterPro" id="IPR012340">
    <property type="entry name" value="NA-bd_OB-fold"/>
</dbReference>
<evidence type="ECO:0000256" key="4">
    <source>
        <dbReference type="PROSITE-ProRule" id="PRU01024"/>
    </source>
</evidence>
<dbReference type="PROSITE" id="PS50926">
    <property type="entry name" value="TRAM"/>
    <property type="match status" value="1"/>
</dbReference>
<sequence>MSTTDDDAREIVLRPDRPANGGEAVGRLDGRVVFVRDAIPGELVRARIVDDSRERFVRAEVIEIIEPSPFRVEPICDAARHGAGCCDLAFVSLEHARDLKAQVVRDALGRIGGFGADALDDLGIASTPVTGLGDSGTGWRVRTRLGIDSAGRAGMHARHGSGIVAGHSCAAPEAGMLAGLDDLELTPGGDLAIVADMDGGRHIIEIAPPRPVRRARRGARGAAQATRRRREQPRAQRVVEGSATAPHRVGDRIWQIPVTGFWQAHRAAPATYGQTVVDLVAAAGGCGDGVVWDLYGGAGVLAGAMIDVAGRADLGSVATVHVVDSDAAALAAAEATFDDGIVEVHRGEVATVAAQLPTPDVVILDPPRTGAGAAVIGVVADADPDVIVHVGCDIGRFARDLALFGDQGYRVQEIRAFDAFPLTHHIEAIAALVPAHRRR</sequence>
<dbReference type="InterPro" id="IPR010280">
    <property type="entry name" value="U5_MeTrfase_fam"/>
</dbReference>
<accession>A0A9X3D7R5</accession>
<feature type="region of interest" description="Disordered" evidence="5">
    <location>
        <begin position="212"/>
        <end position="243"/>
    </location>
</feature>
<name>A0A9X3D7R5_9ACTN</name>
<evidence type="ECO:0000256" key="3">
    <source>
        <dbReference type="ARBA" id="ARBA00022691"/>
    </source>
</evidence>
<protein>
    <submittedName>
        <fullName evidence="7">Class I SAM-dependent RNA methyltransferase</fullName>
    </submittedName>
</protein>
<dbReference type="Gene3D" id="2.40.50.140">
    <property type="entry name" value="Nucleic acid-binding proteins"/>
    <property type="match status" value="1"/>
</dbReference>
<dbReference type="AlphaFoldDB" id="A0A9X3D7R5"/>
<dbReference type="PANTHER" id="PTHR11061:SF30">
    <property type="entry name" value="TRNA (URACIL(54)-C(5))-METHYLTRANSFERASE"/>
    <property type="match status" value="1"/>
</dbReference>
<proteinExistence type="inferred from homology"/>
<evidence type="ECO:0000256" key="2">
    <source>
        <dbReference type="ARBA" id="ARBA00022679"/>
    </source>
</evidence>
<evidence type="ECO:0000313" key="7">
    <source>
        <dbReference type="EMBL" id="MCX2965494.1"/>
    </source>
</evidence>
<dbReference type="PANTHER" id="PTHR11061">
    <property type="entry name" value="RNA M5U METHYLTRANSFERASE"/>
    <property type="match status" value="1"/>
</dbReference>
<dbReference type="Gene3D" id="3.40.50.150">
    <property type="entry name" value="Vaccinia Virus protein VP39"/>
    <property type="match status" value="1"/>
</dbReference>
<comment type="similarity">
    <text evidence="4">Belongs to the class I-like SAM-binding methyltransferase superfamily. RNA M5U methyltransferase family.</text>
</comment>
<organism evidence="7 8">
    <name type="scientific">Gordonia aquimaris</name>
    <dbReference type="NCBI Taxonomy" id="2984863"/>
    <lineage>
        <taxon>Bacteria</taxon>
        <taxon>Bacillati</taxon>
        <taxon>Actinomycetota</taxon>
        <taxon>Actinomycetes</taxon>
        <taxon>Mycobacteriales</taxon>
        <taxon>Gordoniaceae</taxon>
        <taxon>Gordonia</taxon>
    </lineage>
</organism>
<gene>
    <name evidence="7" type="ORF">OSB52_15465</name>
</gene>
<dbReference type="PROSITE" id="PS51687">
    <property type="entry name" value="SAM_MT_RNA_M5U"/>
    <property type="match status" value="1"/>
</dbReference>
<dbReference type="Proteomes" id="UP001143347">
    <property type="component" value="Unassembled WGS sequence"/>
</dbReference>
<dbReference type="SUPFAM" id="SSF53335">
    <property type="entry name" value="S-adenosyl-L-methionine-dependent methyltransferases"/>
    <property type="match status" value="1"/>
</dbReference>
<dbReference type="Gene3D" id="2.40.50.1070">
    <property type="match status" value="1"/>
</dbReference>
<dbReference type="GO" id="GO:0070475">
    <property type="term" value="P:rRNA base methylation"/>
    <property type="evidence" value="ECO:0007669"/>
    <property type="project" value="TreeGrafter"/>
</dbReference>
<keyword evidence="1 4" id="KW-0489">Methyltransferase</keyword>
<dbReference type="InterPro" id="IPR002792">
    <property type="entry name" value="TRAM_dom"/>
</dbReference>
<feature type="binding site" evidence="4">
    <location>
        <position position="365"/>
    </location>
    <ligand>
        <name>S-adenosyl-L-methionine</name>
        <dbReference type="ChEBI" id="CHEBI:59789"/>
    </ligand>
</feature>
<keyword evidence="2 4" id="KW-0808">Transferase</keyword>
<evidence type="ECO:0000259" key="6">
    <source>
        <dbReference type="PROSITE" id="PS50926"/>
    </source>
</evidence>
<evidence type="ECO:0000256" key="5">
    <source>
        <dbReference type="SAM" id="MobiDB-lite"/>
    </source>
</evidence>
<keyword evidence="3 4" id="KW-0949">S-adenosyl-L-methionine</keyword>
<dbReference type="InterPro" id="IPR029063">
    <property type="entry name" value="SAM-dependent_MTases_sf"/>
</dbReference>
<evidence type="ECO:0000256" key="1">
    <source>
        <dbReference type="ARBA" id="ARBA00022603"/>
    </source>
</evidence>
<comment type="caution">
    <text evidence="7">The sequence shown here is derived from an EMBL/GenBank/DDBJ whole genome shotgun (WGS) entry which is preliminary data.</text>
</comment>
<feature type="active site" description="Nucleophile" evidence="4">
    <location>
        <position position="392"/>
    </location>
</feature>
<feature type="binding site" evidence="4">
    <location>
        <position position="295"/>
    </location>
    <ligand>
        <name>S-adenosyl-L-methionine</name>
        <dbReference type="ChEBI" id="CHEBI:59789"/>
    </ligand>
</feature>
<dbReference type="EMBL" id="JAPKFM010000016">
    <property type="protein sequence ID" value="MCX2965494.1"/>
    <property type="molecule type" value="Genomic_DNA"/>
</dbReference>
<dbReference type="SUPFAM" id="SSF50249">
    <property type="entry name" value="Nucleic acid-binding proteins"/>
    <property type="match status" value="1"/>
</dbReference>